<evidence type="ECO:0000313" key="2">
    <source>
        <dbReference type="Proteomes" id="UP001652625"/>
    </source>
</evidence>
<dbReference type="Proteomes" id="UP001652625">
    <property type="component" value="Chromosome 10"/>
</dbReference>
<keyword evidence="1" id="KW-0472">Membrane</keyword>
<feature type="transmembrane region" description="Helical" evidence="1">
    <location>
        <begin position="155"/>
        <end position="174"/>
    </location>
</feature>
<evidence type="ECO:0000313" key="3">
    <source>
        <dbReference type="RefSeq" id="XP_065663130.1"/>
    </source>
</evidence>
<gene>
    <name evidence="3" type="primary">LOC136085718</name>
</gene>
<organism evidence="2 3">
    <name type="scientific">Hydra vulgaris</name>
    <name type="common">Hydra</name>
    <name type="synonym">Hydra attenuata</name>
    <dbReference type="NCBI Taxonomy" id="6087"/>
    <lineage>
        <taxon>Eukaryota</taxon>
        <taxon>Metazoa</taxon>
        <taxon>Cnidaria</taxon>
        <taxon>Hydrozoa</taxon>
        <taxon>Hydroidolina</taxon>
        <taxon>Anthoathecata</taxon>
        <taxon>Aplanulata</taxon>
        <taxon>Hydridae</taxon>
        <taxon>Hydra</taxon>
    </lineage>
</organism>
<proteinExistence type="predicted"/>
<accession>A0ABM4CMT0</accession>
<protein>
    <submittedName>
        <fullName evidence="3">Uncharacterized protein LOC136085718 isoform X2</fullName>
    </submittedName>
</protein>
<evidence type="ECO:0000256" key="1">
    <source>
        <dbReference type="SAM" id="Phobius"/>
    </source>
</evidence>
<keyword evidence="2" id="KW-1185">Reference proteome</keyword>
<sequence>MTLETKITTSFEKEIISDNLNEDFTETANLSIASNNFASEVVVFYVTDESDNNKTLYMRKPVNEELATEIVLVDNSEQTEQHIINTILLKEQRIINISRIEHLPTYLSLSKEFLHDEPPRYEIVTGKPLKTQLDLPSLTEISASQENQKKRKRKVITIILVFLLIILIFLLALGKCFNGSNDKKIYR</sequence>
<dbReference type="RefSeq" id="XP_065663130.1">
    <property type="nucleotide sequence ID" value="XM_065807058.1"/>
</dbReference>
<keyword evidence="1" id="KW-0812">Transmembrane</keyword>
<keyword evidence="1" id="KW-1133">Transmembrane helix</keyword>
<reference evidence="3" key="1">
    <citation type="submission" date="2025-08" db="UniProtKB">
        <authorList>
            <consortium name="RefSeq"/>
        </authorList>
    </citation>
    <scope>IDENTIFICATION</scope>
</reference>
<name>A0ABM4CMT0_HYDVU</name>
<dbReference type="GeneID" id="136085718"/>